<evidence type="ECO:0000313" key="8">
    <source>
        <dbReference type="Proteomes" id="UP000284614"/>
    </source>
</evidence>
<accession>A0A081U9A9</accession>
<dbReference type="RefSeq" id="WP_005809936.1">
    <property type="nucleotide sequence ID" value="NZ_CP036539.1"/>
</dbReference>
<dbReference type="EMBL" id="JAPTZU010000002">
    <property type="protein sequence ID" value="MCZ2686743.1"/>
    <property type="molecule type" value="Genomic_DNA"/>
</dbReference>
<protein>
    <submittedName>
        <fullName evidence="6">Class I SAM-dependent methyltransferase</fullName>
    </submittedName>
</protein>
<evidence type="ECO:0000259" key="2">
    <source>
        <dbReference type="Pfam" id="PF13847"/>
    </source>
</evidence>
<dbReference type="PANTHER" id="PTHR44068">
    <property type="entry name" value="ZGC:194242"/>
    <property type="match status" value="1"/>
</dbReference>
<dbReference type="InterPro" id="IPR025714">
    <property type="entry name" value="Methyltranfer_dom"/>
</dbReference>
<name>A0A081U9A9_BACFG</name>
<dbReference type="Proteomes" id="UP000036847">
    <property type="component" value="Chromosome"/>
</dbReference>
<keyword evidence="1 6" id="KW-0808">Transferase</keyword>
<dbReference type="Gene3D" id="3.40.50.150">
    <property type="entry name" value="Vaccinia Virus protein VP39"/>
    <property type="match status" value="1"/>
</dbReference>
<proteinExistence type="predicted"/>
<dbReference type="Proteomes" id="UP000286270">
    <property type="component" value="Unassembled WGS sequence"/>
</dbReference>
<evidence type="ECO:0000313" key="3">
    <source>
        <dbReference type="EMBL" id="MCZ2686743.1"/>
    </source>
</evidence>
<evidence type="ECO:0000313" key="5">
    <source>
        <dbReference type="EMBL" id="RGV52173.1"/>
    </source>
</evidence>
<dbReference type="Pfam" id="PF13847">
    <property type="entry name" value="Methyltransf_31"/>
    <property type="match status" value="1"/>
</dbReference>
<dbReference type="GO" id="GO:0003838">
    <property type="term" value="F:sterol 24-C-methyltransferase activity"/>
    <property type="evidence" value="ECO:0007669"/>
    <property type="project" value="TreeGrafter"/>
</dbReference>
<dbReference type="PANTHER" id="PTHR44068:SF1">
    <property type="entry name" value="HYPOTHETICAL LOC100005854"/>
    <property type="match status" value="1"/>
</dbReference>
<evidence type="ECO:0000256" key="1">
    <source>
        <dbReference type="ARBA" id="ARBA00022679"/>
    </source>
</evidence>
<evidence type="ECO:0000313" key="7">
    <source>
        <dbReference type="Proteomes" id="UP000036847"/>
    </source>
</evidence>
<dbReference type="InterPro" id="IPR029063">
    <property type="entry name" value="SAM-dependent_MTases_sf"/>
</dbReference>
<organism evidence="6 8">
    <name type="scientific">Bacteroides fragilis</name>
    <dbReference type="NCBI Taxonomy" id="817"/>
    <lineage>
        <taxon>Bacteria</taxon>
        <taxon>Pseudomonadati</taxon>
        <taxon>Bacteroidota</taxon>
        <taxon>Bacteroidia</taxon>
        <taxon>Bacteroidales</taxon>
        <taxon>Bacteroidaceae</taxon>
        <taxon>Bacteroides</taxon>
    </lineage>
</organism>
<keyword evidence="6" id="KW-0489">Methyltransferase</keyword>
<dbReference type="EMBL" id="QRZH01000011">
    <property type="protein sequence ID" value="RGV52173.1"/>
    <property type="molecule type" value="Genomic_DNA"/>
</dbReference>
<dbReference type="EMBL" id="CP036546">
    <property type="protein sequence ID" value="QCQ45069.1"/>
    <property type="molecule type" value="Genomic_DNA"/>
</dbReference>
<dbReference type="AlphaFoldDB" id="A0A081U9A9"/>
<dbReference type="GO" id="GO:0032259">
    <property type="term" value="P:methylation"/>
    <property type="evidence" value="ECO:0007669"/>
    <property type="project" value="UniProtKB-KW"/>
</dbReference>
<reference evidence="8 9" key="2">
    <citation type="submission" date="2018-08" db="EMBL/GenBank/DDBJ databases">
        <title>A genome reference for cultivated species of the human gut microbiota.</title>
        <authorList>
            <person name="Zou Y."/>
            <person name="Xue W."/>
            <person name="Luo G."/>
        </authorList>
    </citation>
    <scope>NUCLEOTIDE SEQUENCE [LARGE SCALE GENOMIC DNA]</scope>
    <source>
        <strain evidence="5 9">AF14-26</strain>
        <strain evidence="6 8">OF01-1</strain>
    </source>
</reference>
<dbReference type="Proteomes" id="UP001079672">
    <property type="component" value="Unassembled WGS sequence"/>
</dbReference>
<reference evidence="4" key="1">
    <citation type="book" date="2014" name="THE 24TH EUROPEAN CONGRESS OF CLINICAL MICROBIOLOGY AND INFECTIOUS DISEASES" publisher="ECCMID 2014" city="Barcelona, Spain">
        <title>Identification of resistance genes in three multidrug-resistant Bacteroides fragilis isolates by whole genome sequencing.</title>
        <editorList>
            <person name="Unknown"/>
            <person name="A."/>
        </editorList>
        <authorList>
            <person name="Sydenham T.V."/>
            <person name="Hasman H."/>
            <person name="Wang M."/>
            <person name="Soki J."/>
            <person name="Nagy E."/>
            <person name="Justesen U.S."/>
        </authorList>
    </citation>
    <scope>NUCLEOTIDE SEQUENCE</scope>
    <source>
        <strain evidence="4">DCMSKEJBY0001B</strain>
    </source>
</reference>
<dbReference type="CDD" id="cd02440">
    <property type="entry name" value="AdoMet_MTases"/>
    <property type="match status" value="1"/>
</dbReference>
<feature type="domain" description="Methyltransferase" evidence="2">
    <location>
        <begin position="48"/>
        <end position="152"/>
    </location>
</feature>
<evidence type="ECO:0000313" key="6">
    <source>
        <dbReference type="EMBL" id="RGY69040.1"/>
    </source>
</evidence>
<dbReference type="Proteomes" id="UP000284614">
    <property type="component" value="Unassembled WGS sequence"/>
</dbReference>
<sequence>MKRKSLINRILQNVRKPEGFFGRMILWGMNQGHASLAHWGMSCMEWHQGWNVLDIGCGGGANLAQILKYCPQGKAFGIDISPESVAFARKRNRRQLGTRCFVEQGSVDQLPYSDHSFNVVTAFETIYFWSDLQHTFTEVARVLKPGGAFLICCEMSDPTNEVWTSRVEGMVVYSDDQLKTILVNAGFTNIAMYRRRKEELCIIGHKKMMQL</sequence>
<dbReference type="SUPFAM" id="SSF53335">
    <property type="entry name" value="S-adenosyl-L-methionine-dependent methyltransferases"/>
    <property type="match status" value="1"/>
</dbReference>
<dbReference type="GO" id="GO:0016126">
    <property type="term" value="P:sterol biosynthetic process"/>
    <property type="evidence" value="ECO:0007669"/>
    <property type="project" value="TreeGrafter"/>
</dbReference>
<dbReference type="EMBL" id="QSDG01000007">
    <property type="protein sequence ID" value="RGY69040.1"/>
    <property type="molecule type" value="Genomic_DNA"/>
</dbReference>
<dbReference type="InterPro" id="IPR050447">
    <property type="entry name" value="Erg6_SMT_methyltransf"/>
</dbReference>
<reference evidence="4 7" key="3">
    <citation type="submission" date="2019-03" db="EMBL/GenBank/DDBJ databases">
        <title>Complete genome assembly of MDR B. fragilis.</title>
        <authorList>
            <person name="Sydenham T.V."/>
            <person name="Hasman H."/>
            <person name="Justesen U.S."/>
        </authorList>
    </citation>
    <scope>NUCLEOTIDE SEQUENCE [LARGE SCALE GENOMIC DNA]</scope>
    <source>
        <strain evidence="4 7">DCMSKEJBY0001B</strain>
    </source>
</reference>
<evidence type="ECO:0000313" key="4">
    <source>
        <dbReference type="EMBL" id="QCQ45069.1"/>
    </source>
</evidence>
<dbReference type="GeneID" id="99670619"/>
<evidence type="ECO:0000313" key="9">
    <source>
        <dbReference type="Proteomes" id="UP000286270"/>
    </source>
</evidence>
<reference evidence="3" key="4">
    <citation type="submission" date="2022-12" db="EMBL/GenBank/DDBJ databases">
        <title>Development of a Multilocus Sequence Typing Scheme for Bacteroides fragilis Based on Whole Genome Sequencing Data and Clinical Application.</title>
        <authorList>
            <person name="Nielsen F.D."/>
            <person name="Justesen U.S."/>
        </authorList>
    </citation>
    <scope>NUCLEOTIDE SEQUENCE</scope>
    <source>
        <strain evidence="3">BF_AM_ODE_DK_2015_4</strain>
    </source>
</reference>
<dbReference type="OrthoDB" id="9770553at2"/>
<gene>
    <name evidence="5" type="ORF">DWW08_13495</name>
    <name evidence="6" type="ORF">DXA27_09505</name>
    <name evidence="4" type="ORF">EC80_009485</name>
    <name evidence="3" type="ORF">O1433_04420</name>
</gene>